<accession>A0A0C2DCX2</accession>
<evidence type="ECO:0000256" key="1">
    <source>
        <dbReference type="SAM" id="MobiDB-lite"/>
    </source>
</evidence>
<comment type="caution">
    <text evidence="2">The sequence shown here is derived from an EMBL/GenBank/DDBJ whole genome shotgun (WGS) entry which is preliminary data.</text>
</comment>
<evidence type="ECO:0000313" key="2">
    <source>
        <dbReference type="EMBL" id="KIG17567.1"/>
    </source>
</evidence>
<name>A0A0C2DCX2_9BACT</name>
<protein>
    <submittedName>
        <fullName evidence="2">Uncharacterized protein</fullName>
    </submittedName>
</protein>
<proteinExistence type="predicted"/>
<gene>
    <name evidence="2" type="ORF">DB30_03048</name>
</gene>
<dbReference type="Proteomes" id="UP000031599">
    <property type="component" value="Unassembled WGS sequence"/>
</dbReference>
<dbReference type="RefSeq" id="WP_146658429.1">
    <property type="nucleotide sequence ID" value="NZ_JMCC02000022.1"/>
</dbReference>
<reference evidence="2 3" key="1">
    <citation type="submission" date="2014-12" db="EMBL/GenBank/DDBJ databases">
        <title>Genome assembly of Enhygromyxa salina DSM 15201.</title>
        <authorList>
            <person name="Sharma G."/>
            <person name="Subramanian S."/>
        </authorList>
    </citation>
    <scope>NUCLEOTIDE SEQUENCE [LARGE SCALE GENOMIC DNA]</scope>
    <source>
        <strain evidence="2 3">DSM 15201</strain>
    </source>
</reference>
<dbReference type="AlphaFoldDB" id="A0A0C2DCX2"/>
<dbReference type="EMBL" id="JMCC02000022">
    <property type="protein sequence ID" value="KIG17567.1"/>
    <property type="molecule type" value="Genomic_DNA"/>
</dbReference>
<sequence length="168" mass="17945">MTADVRIVDDKLVLEGPVRIQSRALTNGNPNSLNIEVDDNAVTITGPLHARAGAQIVGLESTKLSTDELFIVGEELAGLPALPAVTAETPSSPSPSPKPSLRRPGSIRDIAGLRQPISIRGSGQTTTGQKWARDTGLVTNHTLDLVEYVRTLHAHIAALYKRIETLES</sequence>
<evidence type="ECO:0000313" key="3">
    <source>
        <dbReference type="Proteomes" id="UP000031599"/>
    </source>
</evidence>
<organism evidence="2 3">
    <name type="scientific">Enhygromyxa salina</name>
    <dbReference type="NCBI Taxonomy" id="215803"/>
    <lineage>
        <taxon>Bacteria</taxon>
        <taxon>Pseudomonadati</taxon>
        <taxon>Myxococcota</taxon>
        <taxon>Polyangia</taxon>
        <taxon>Nannocystales</taxon>
        <taxon>Nannocystaceae</taxon>
        <taxon>Enhygromyxa</taxon>
    </lineage>
</organism>
<feature type="region of interest" description="Disordered" evidence="1">
    <location>
        <begin position="85"/>
        <end position="106"/>
    </location>
</feature>